<dbReference type="InterPro" id="IPR051974">
    <property type="entry name" value="PUF60_regulator"/>
</dbReference>
<evidence type="ECO:0000313" key="5">
    <source>
        <dbReference type="Proteomes" id="UP000054408"/>
    </source>
</evidence>
<organism evidence="4 5">
    <name type="scientific">Thecamonas trahens ATCC 50062</name>
    <dbReference type="NCBI Taxonomy" id="461836"/>
    <lineage>
        <taxon>Eukaryota</taxon>
        <taxon>Apusozoa</taxon>
        <taxon>Apusomonadida</taxon>
        <taxon>Apusomonadidae</taxon>
        <taxon>Thecamonas</taxon>
    </lineage>
</organism>
<dbReference type="SMART" id="SM00360">
    <property type="entry name" value="RRM"/>
    <property type="match status" value="2"/>
</dbReference>
<accession>A0A0L0DJT8</accession>
<evidence type="ECO:0000256" key="1">
    <source>
        <dbReference type="PROSITE-ProRule" id="PRU00176"/>
    </source>
</evidence>
<dbReference type="STRING" id="461836.A0A0L0DJT8"/>
<evidence type="ECO:0000313" key="4">
    <source>
        <dbReference type="EMBL" id="KNC52470.1"/>
    </source>
</evidence>
<dbReference type="GO" id="GO:0071013">
    <property type="term" value="C:catalytic step 2 spliceosome"/>
    <property type="evidence" value="ECO:0007669"/>
    <property type="project" value="TreeGrafter"/>
</dbReference>
<dbReference type="EMBL" id="GL349473">
    <property type="protein sequence ID" value="KNC52470.1"/>
    <property type="molecule type" value="Genomic_DNA"/>
</dbReference>
<gene>
    <name evidence="4" type="ORF">AMSG_08027</name>
</gene>
<dbReference type="OMA" id="WHLESAD"/>
<dbReference type="AlphaFoldDB" id="A0A0L0DJT8"/>
<dbReference type="InterPro" id="IPR012677">
    <property type="entry name" value="Nucleotide-bd_a/b_plait_sf"/>
</dbReference>
<dbReference type="GeneID" id="25566811"/>
<feature type="region of interest" description="Disordered" evidence="2">
    <location>
        <begin position="207"/>
        <end position="256"/>
    </location>
</feature>
<dbReference type="PANTHER" id="PTHR47330:SF1">
    <property type="entry name" value="POLY(U)-BINDING-SPLICING FACTOR PUF60"/>
    <property type="match status" value="1"/>
</dbReference>
<dbReference type="GO" id="GO:0000381">
    <property type="term" value="P:regulation of alternative mRNA splicing, via spliceosome"/>
    <property type="evidence" value="ECO:0007669"/>
    <property type="project" value="TreeGrafter"/>
</dbReference>
<dbReference type="GO" id="GO:0071011">
    <property type="term" value="C:precatalytic spliceosome"/>
    <property type="evidence" value="ECO:0007669"/>
    <property type="project" value="TreeGrafter"/>
</dbReference>
<protein>
    <recommendedName>
        <fullName evidence="3">RRM domain-containing protein</fullName>
    </recommendedName>
</protein>
<dbReference type="Proteomes" id="UP000054408">
    <property type="component" value="Unassembled WGS sequence"/>
</dbReference>
<dbReference type="Pfam" id="PF00076">
    <property type="entry name" value="RRM_1"/>
    <property type="match status" value="2"/>
</dbReference>
<keyword evidence="1" id="KW-0694">RNA-binding</keyword>
<proteinExistence type="predicted"/>
<dbReference type="Gene3D" id="3.30.70.330">
    <property type="match status" value="2"/>
</dbReference>
<feature type="domain" description="RRM" evidence="3">
    <location>
        <begin position="132"/>
        <end position="210"/>
    </location>
</feature>
<dbReference type="eggNOG" id="KOG0124">
    <property type="taxonomic scope" value="Eukaryota"/>
</dbReference>
<dbReference type="OrthoDB" id="20943at2759"/>
<dbReference type="InterPro" id="IPR035979">
    <property type="entry name" value="RBD_domain_sf"/>
</dbReference>
<feature type="compositionally biased region" description="Basic and acidic residues" evidence="2">
    <location>
        <begin position="1"/>
        <end position="11"/>
    </location>
</feature>
<name>A0A0L0DJT8_THETB</name>
<feature type="compositionally biased region" description="Gly residues" evidence="2">
    <location>
        <begin position="218"/>
        <end position="231"/>
    </location>
</feature>
<dbReference type="InterPro" id="IPR000504">
    <property type="entry name" value="RRM_dom"/>
</dbReference>
<dbReference type="SUPFAM" id="SSF54928">
    <property type="entry name" value="RNA-binding domain, RBD"/>
    <property type="match status" value="2"/>
</dbReference>
<dbReference type="GO" id="GO:0006376">
    <property type="term" value="P:mRNA splice site recognition"/>
    <property type="evidence" value="ECO:0007669"/>
    <property type="project" value="TreeGrafter"/>
</dbReference>
<evidence type="ECO:0000259" key="3">
    <source>
        <dbReference type="PROSITE" id="PS50102"/>
    </source>
</evidence>
<dbReference type="PANTHER" id="PTHR47330">
    <property type="entry name" value="POLY(U)-BINDING-SPLICING FACTOR PUF60-B-RELATED"/>
    <property type="match status" value="1"/>
</dbReference>
<keyword evidence="5" id="KW-1185">Reference proteome</keyword>
<reference evidence="4 5" key="1">
    <citation type="submission" date="2010-05" db="EMBL/GenBank/DDBJ databases">
        <title>The Genome Sequence of Thecamonas trahens ATCC 50062.</title>
        <authorList>
            <consortium name="The Broad Institute Genome Sequencing Platform"/>
            <person name="Russ C."/>
            <person name="Cuomo C."/>
            <person name="Shea T."/>
            <person name="Young S.K."/>
            <person name="Zeng Q."/>
            <person name="Koehrsen M."/>
            <person name="Haas B."/>
            <person name="Borodovsky M."/>
            <person name="Guigo R."/>
            <person name="Alvarado L."/>
            <person name="Berlin A."/>
            <person name="Bochicchio J."/>
            <person name="Borenstein D."/>
            <person name="Chapman S."/>
            <person name="Chen Z."/>
            <person name="Freedman E."/>
            <person name="Gellesch M."/>
            <person name="Goldberg J."/>
            <person name="Griggs A."/>
            <person name="Gujja S."/>
            <person name="Heilman E."/>
            <person name="Heiman D."/>
            <person name="Hepburn T."/>
            <person name="Howarth C."/>
            <person name="Jen D."/>
            <person name="Larson L."/>
            <person name="Mehta T."/>
            <person name="Park D."/>
            <person name="Pearson M."/>
            <person name="Roberts A."/>
            <person name="Saif S."/>
            <person name="Shenoy N."/>
            <person name="Sisk P."/>
            <person name="Stolte C."/>
            <person name="Sykes S."/>
            <person name="Thomson T."/>
            <person name="Walk T."/>
            <person name="White J."/>
            <person name="Yandava C."/>
            <person name="Burger G."/>
            <person name="Gray M.W."/>
            <person name="Holland P.W.H."/>
            <person name="King N."/>
            <person name="Lang F.B.F."/>
            <person name="Roger A.J."/>
            <person name="Ruiz-Trillo I."/>
            <person name="Lander E."/>
            <person name="Nusbaum C."/>
        </authorList>
    </citation>
    <scope>NUCLEOTIDE SEQUENCE [LARGE SCALE GENOMIC DNA]</scope>
    <source>
        <strain evidence="4 5">ATCC 50062</strain>
    </source>
</reference>
<dbReference type="GO" id="GO:0003723">
    <property type="term" value="F:RNA binding"/>
    <property type="evidence" value="ECO:0007669"/>
    <property type="project" value="UniProtKB-UniRule"/>
</dbReference>
<feature type="domain" description="RRM" evidence="3">
    <location>
        <begin position="259"/>
        <end position="337"/>
    </location>
</feature>
<evidence type="ECO:0000256" key="2">
    <source>
        <dbReference type="SAM" id="MobiDB-lite"/>
    </source>
</evidence>
<dbReference type="RefSeq" id="XP_013755270.1">
    <property type="nucleotide sequence ID" value="XM_013899816.1"/>
</dbReference>
<feature type="region of interest" description="Disordered" evidence="2">
    <location>
        <begin position="1"/>
        <end position="33"/>
    </location>
</feature>
<dbReference type="GO" id="GO:0000380">
    <property type="term" value="P:alternative mRNA splicing, via spliceosome"/>
    <property type="evidence" value="ECO:0007669"/>
    <property type="project" value="TreeGrafter"/>
</dbReference>
<sequence length="391" mass="39908">MSYSGQKREAEGSWGGEQASKSRKTLSGSAMPTANSAGNGAGGAAGAGGYGYAQSGYGYAAPAAGGYGYAAAAPSAAGYDPSGAWAAAGYAGYGYAAAPAAGGYGMAAGGAPAGYGYGAGVGGAQAPGMEENRVYVGSISYSANEGDVHALFSQIGPIQSITMPRDRELDRHKGFAFVAFHYPQSAYQAIASLDGYEFAGRNLRVSRPQNPAVTRGDSSGGHAGGHMGGHGAPSHVMDLRLSDHNPPPGVDPSASTRPNRIYVGAIQFAASAHDVKAAFELVGPVRNVQLIAHPASGRHRGYGFVEFWHLESADRAVQTMNGYDLQGRPLKVDWASPPNDPKLRNEVAAAVPALADTAVPLAEQPAAAPVADAPTFATYSSESFGAPHPFR</sequence>
<dbReference type="PROSITE" id="PS50102">
    <property type="entry name" value="RRM"/>
    <property type="match status" value="2"/>
</dbReference>